<dbReference type="VEuPathDB" id="VectorBase:HLOH_061995"/>
<protein>
    <submittedName>
        <fullName evidence="1">Uncharacterized protein</fullName>
    </submittedName>
</protein>
<dbReference type="Proteomes" id="UP000821853">
    <property type="component" value="Chromosome 3"/>
</dbReference>
<comment type="caution">
    <text evidence="1">The sequence shown here is derived from an EMBL/GenBank/DDBJ whole genome shotgun (WGS) entry which is preliminary data.</text>
</comment>
<evidence type="ECO:0000313" key="1">
    <source>
        <dbReference type="EMBL" id="KAH9371165.1"/>
    </source>
</evidence>
<sequence length="289" mass="33246">MLTPEDLTWFERAVLPLDLPHRVSHFQLGLREVDPRQETVYAIAEFIETSNTLSRLVLDFRQWDIDPETSSMSEFRRTILKAVHRNTSIQYLALWYDDCPSPDAEELACTVGESKTMCYLDLDLGPSAGSVFLSRLLSIIWHNYTVISAYMEGIPDAGKLLYDNLLSVLTRNWRLVGRAAKLRGRKLKPILRRIYRICVVQPGIGQGIVRTCIRGRDGSFQNDQRKSQRTSGHGRLHADLRNCRTTGRVPHEHQRRPSTGRRRRVLLAQREEVPTTGRHSKVNHFAEVF</sequence>
<accession>A0A9J6G7A9</accession>
<reference evidence="1 2" key="1">
    <citation type="journal article" date="2020" name="Cell">
        <title>Large-Scale Comparative Analyses of Tick Genomes Elucidate Their Genetic Diversity and Vector Capacities.</title>
        <authorList>
            <consortium name="Tick Genome and Microbiome Consortium (TIGMIC)"/>
            <person name="Jia N."/>
            <person name="Wang J."/>
            <person name="Shi W."/>
            <person name="Du L."/>
            <person name="Sun Y."/>
            <person name="Zhan W."/>
            <person name="Jiang J.F."/>
            <person name="Wang Q."/>
            <person name="Zhang B."/>
            <person name="Ji P."/>
            <person name="Bell-Sakyi L."/>
            <person name="Cui X.M."/>
            <person name="Yuan T.T."/>
            <person name="Jiang B.G."/>
            <person name="Yang W.F."/>
            <person name="Lam T.T."/>
            <person name="Chang Q.C."/>
            <person name="Ding S.J."/>
            <person name="Wang X.J."/>
            <person name="Zhu J.G."/>
            <person name="Ruan X.D."/>
            <person name="Zhao L."/>
            <person name="Wei J.T."/>
            <person name="Ye R.Z."/>
            <person name="Que T.C."/>
            <person name="Du C.H."/>
            <person name="Zhou Y.H."/>
            <person name="Cheng J.X."/>
            <person name="Dai P.F."/>
            <person name="Guo W.B."/>
            <person name="Han X.H."/>
            <person name="Huang E.J."/>
            <person name="Li L.F."/>
            <person name="Wei W."/>
            <person name="Gao Y.C."/>
            <person name="Liu J.Z."/>
            <person name="Shao H.Z."/>
            <person name="Wang X."/>
            <person name="Wang C.C."/>
            <person name="Yang T.C."/>
            <person name="Huo Q.B."/>
            <person name="Li W."/>
            <person name="Chen H.Y."/>
            <person name="Chen S.E."/>
            <person name="Zhou L.G."/>
            <person name="Ni X.B."/>
            <person name="Tian J.H."/>
            <person name="Sheng Y."/>
            <person name="Liu T."/>
            <person name="Pan Y.S."/>
            <person name="Xia L.Y."/>
            <person name="Li J."/>
            <person name="Zhao F."/>
            <person name="Cao W.C."/>
        </authorList>
    </citation>
    <scope>NUCLEOTIDE SEQUENCE [LARGE SCALE GENOMIC DNA]</scope>
    <source>
        <strain evidence="1">HaeL-2018</strain>
    </source>
</reference>
<proteinExistence type="predicted"/>
<gene>
    <name evidence="1" type="ORF">HPB48_005635</name>
</gene>
<dbReference type="EMBL" id="JABSTR010000005">
    <property type="protein sequence ID" value="KAH9371165.1"/>
    <property type="molecule type" value="Genomic_DNA"/>
</dbReference>
<keyword evidence="2" id="KW-1185">Reference proteome</keyword>
<name>A0A9J6G7A9_HAELO</name>
<organism evidence="1 2">
    <name type="scientific">Haemaphysalis longicornis</name>
    <name type="common">Bush tick</name>
    <dbReference type="NCBI Taxonomy" id="44386"/>
    <lineage>
        <taxon>Eukaryota</taxon>
        <taxon>Metazoa</taxon>
        <taxon>Ecdysozoa</taxon>
        <taxon>Arthropoda</taxon>
        <taxon>Chelicerata</taxon>
        <taxon>Arachnida</taxon>
        <taxon>Acari</taxon>
        <taxon>Parasitiformes</taxon>
        <taxon>Ixodida</taxon>
        <taxon>Ixodoidea</taxon>
        <taxon>Ixodidae</taxon>
        <taxon>Haemaphysalinae</taxon>
        <taxon>Haemaphysalis</taxon>
    </lineage>
</organism>
<evidence type="ECO:0000313" key="2">
    <source>
        <dbReference type="Proteomes" id="UP000821853"/>
    </source>
</evidence>
<dbReference type="AlphaFoldDB" id="A0A9J6G7A9"/>